<organism evidence="1 2">
    <name type="scientific">Desulfosporosinus youngiae DSM 17734</name>
    <dbReference type="NCBI Taxonomy" id="768710"/>
    <lineage>
        <taxon>Bacteria</taxon>
        <taxon>Bacillati</taxon>
        <taxon>Bacillota</taxon>
        <taxon>Clostridia</taxon>
        <taxon>Eubacteriales</taxon>
        <taxon>Desulfitobacteriaceae</taxon>
        <taxon>Desulfosporosinus</taxon>
    </lineage>
</organism>
<dbReference type="RefSeq" id="WP_007780471.1">
    <property type="nucleotide sequence ID" value="NZ_CM001441.1"/>
</dbReference>
<evidence type="ECO:0000313" key="1">
    <source>
        <dbReference type="EMBL" id="EHQ88289.1"/>
    </source>
</evidence>
<evidence type="ECO:0000313" key="2">
    <source>
        <dbReference type="Proteomes" id="UP000005104"/>
    </source>
</evidence>
<name>H5Y2M6_9FIRM</name>
<dbReference type="Proteomes" id="UP000005104">
    <property type="component" value="Chromosome"/>
</dbReference>
<dbReference type="AlphaFoldDB" id="H5Y2M6"/>
<accession>H5Y2M6</accession>
<dbReference type="EMBL" id="CM001441">
    <property type="protein sequence ID" value="EHQ88289.1"/>
    <property type="molecule type" value="Genomic_DNA"/>
</dbReference>
<proteinExistence type="predicted"/>
<gene>
    <name evidence="1" type="ORF">DesyoDRAFT_1119</name>
</gene>
<protein>
    <submittedName>
        <fullName evidence="1">Uncharacterized protein</fullName>
    </submittedName>
</protein>
<sequence length="108" mass="12292">MDDASKTEEEELQGAVRKIVREEIQKLRPIEIIGLNPASSDLEKRVAALEECIPKRLKTLKFDKEKFVKTIKENMLQHCCNLDVSEGSTIGDILQTIAYSFQEALEEL</sequence>
<dbReference type="STRING" id="768710.DesyoDRAFT_1119"/>
<keyword evidence="2" id="KW-1185">Reference proteome</keyword>
<reference evidence="1 2" key="1">
    <citation type="submission" date="2011-11" db="EMBL/GenBank/DDBJ databases">
        <title>The Noncontiguous Finished genome of Desulfosporosinus youngiae DSM 17734.</title>
        <authorList>
            <consortium name="US DOE Joint Genome Institute (JGI-PGF)"/>
            <person name="Lucas S."/>
            <person name="Han J."/>
            <person name="Lapidus A."/>
            <person name="Cheng J.-F."/>
            <person name="Goodwin L."/>
            <person name="Pitluck S."/>
            <person name="Peters L."/>
            <person name="Ovchinnikova G."/>
            <person name="Lu M."/>
            <person name="Land M.L."/>
            <person name="Hauser L."/>
            <person name="Pester M."/>
            <person name="Spring S."/>
            <person name="Ollivier B."/>
            <person name="Rattei T."/>
            <person name="Klenk H.-P."/>
            <person name="Wagner M."/>
            <person name="Loy A."/>
            <person name="Woyke T.J."/>
        </authorList>
    </citation>
    <scope>NUCLEOTIDE SEQUENCE [LARGE SCALE GENOMIC DNA]</scope>
    <source>
        <strain evidence="1 2">DSM 17734</strain>
    </source>
</reference>
<dbReference type="HOGENOM" id="CLU_2192819_0_0_9"/>